<gene>
    <name evidence="5" type="ORF">ABAZ39_28730</name>
</gene>
<dbReference type="AlphaFoldDB" id="A0A060DT24"/>
<keyword evidence="5" id="KW-0614">Plasmid</keyword>
<keyword evidence="2" id="KW-0560">Oxidoreductase</keyword>
<dbReference type="PANTHER" id="PTHR43477:SF4">
    <property type="entry name" value="DEHYDROGENASE_REDUCTASE SDR FAMILY MEMBER 6"/>
    <property type="match status" value="1"/>
</dbReference>
<organism evidence="5 6">
    <name type="scientific">Azospirillum argentinense</name>
    <dbReference type="NCBI Taxonomy" id="2970906"/>
    <lineage>
        <taxon>Bacteria</taxon>
        <taxon>Pseudomonadati</taxon>
        <taxon>Pseudomonadota</taxon>
        <taxon>Alphaproteobacteria</taxon>
        <taxon>Rhodospirillales</taxon>
        <taxon>Azospirillaceae</taxon>
        <taxon>Azospirillum</taxon>
    </lineage>
</organism>
<keyword evidence="3" id="KW-0520">NAD</keyword>
<dbReference type="PRINTS" id="PR00081">
    <property type="entry name" value="GDHRDH"/>
</dbReference>
<evidence type="ECO:0000256" key="3">
    <source>
        <dbReference type="ARBA" id="ARBA00023027"/>
    </source>
</evidence>
<dbReference type="Pfam" id="PF00106">
    <property type="entry name" value="adh_short"/>
    <property type="match status" value="1"/>
</dbReference>
<dbReference type="RefSeq" id="WP_040137561.1">
    <property type="nucleotide sequence ID" value="NZ_CP007796.1"/>
</dbReference>
<dbReference type="Proteomes" id="UP000027186">
    <property type="component" value="Plasmid AbAZ39_p3"/>
</dbReference>
<name>A0A060DT24_9PROT</name>
<sequence>MDLNLSGKRVLVTGGSKGIGLACAEAFAAEGALPVLVARDAAALETAAAGIRARHGVAVETMAADLADGAARERLAAALPDIDVLVNNAGAIPGGSVLDLGMAEWEAAWQLKVFGYIHMTKLFVEAMRERGGGTIVNVIGMMGMTPRWDYACGSAGNAALIAFTQAVGARSTDWNVRVFGVNPSATRTDRVAAVYRKRAKTRFDDEERWTEALGDLPFGRLAEPSEIASLVTLLSSPRVAYLSGSVVDMDGGGRFR</sequence>
<proteinExistence type="inferred from homology"/>
<dbReference type="SUPFAM" id="SSF51735">
    <property type="entry name" value="NAD(P)-binding Rossmann-fold domains"/>
    <property type="match status" value="1"/>
</dbReference>
<geneLocation type="plasmid" evidence="5 6">
    <name>AbAZ39_p3</name>
</geneLocation>
<protein>
    <submittedName>
        <fullName evidence="5">Short-chain dehydrogenase</fullName>
    </submittedName>
</protein>
<accession>A0A060DT24</accession>
<dbReference type="InterPro" id="IPR002347">
    <property type="entry name" value="SDR_fam"/>
</dbReference>
<dbReference type="EMBL" id="CP007796">
    <property type="protein sequence ID" value="AIB15845.1"/>
    <property type="molecule type" value="Genomic_DNA"/>
</dbReference>
<comment type="similarity">
    <text evidence="1 4">Belongs to the short-chain dehydrogenases/reductases (SDR) family.</text>
</comment>
<dbReference type="Gene3D" id="3.40.50.720">
    <property type="entry name" value="NAD(P)-binding Rossmann-like Domain"/>
    <property type="match status" value="1"/>
</dbReference>
<dbReference type="PANTHER" id="PTHR43477">
    <property type="entry name" value="DIHYDROANTICAPSIN 7-DEHYDROGENASE"/>
    <property type="match status" value="1"/>
</dbReference>
<dbReference type="InterPro" id="IPR051122">
    <property type="entry name" value="SDR_DHRS6-like"/>
</dbReference>
<reference evidence="5 6" key="1">
    <citation type="journal article" date="2014" name="Genome Announc.">
        <title>Complete Genome Sequence of the Model Rhizosphere Strain Azospirillum brasilense Az39, Successfully Applied in Agriculture.</title>
        <authorList>
            <person name="Rivera D."/>
            <person name="Revale S."/>
            <person name="Molina R."/>
            <person name="Gualpa J."/>
            <person name="Puente M."/>
            <person name="Maroniche G."/>
            <person name="Paris G."/>
            <person name="Baker D."/>
            <person name="Clavijo B."/>
            <person name="McLay K."/>
            <person name="Spaepen S."/>
            <person name="Perticari A."/>
            <person name="Vazquez M."/>
            <person name="Wisniewski-Dye F."/>
            <person name="Watkins C."/>
            <person name="Martinez-Abarca F."/>
            <person name="Vanderleyden J."/>
            <person name="Cassan F."/>
        </authorList>
    </citation>
    <scope>NUCLEOTIDE SEQUENCE [LARGE SCALE GENOMIC DNA]</scope>
    <source>
        <strain evidence="5 6">Az39</strain>
        <plasmid evidence="5">AbAZ39_p3</plasmid>
    </source>
</reference>
<dbReference type="KEGG" id="abq:ABAZ39_28730"/>
<evidence type="ECO:0000313" key="6">
    <source>
        <dbReference type="Proteomes" id="UP000027186"/>
    </source>
</evidence>
<evidence type="ECO:0000256" key="4">
    <source>
        <dbReference type="RuleBase" id="RU000363"/>
    </source>
</evidence>
<evidence type="ECO:0000256" key="2">
    <source>
        <dbReference type="ARBA" id="ARBA00023002"/>
    </source>
</evidence>
<evidence type="ECO:0000313" key="5">
    <source>
        <dbReference type="EMBL" id="AIB15845.1"/>
    </source>
</evidence>
<dbReference type="NCBIfam" id="NF004779">
    <property type="entry name" value="PRK06125.1"/>
    <property type="match status" value="1"/>
</dbReference>
<dbReference type="InterPro" id="IPR036291">
    <property type="entry name" value="NAD(P)-bd_dom_sf"/>
</dbReference>
<dbReference type="PRINTS" id="PR00080">
    <property type="entry name" value="SDRFAMILY"/>
</dbReference>
<evidence type="ECO:0000256" key="1">
    <source>
        <dbReference type="ARBA" id="ARBA00006484"/>
    </source>
</evidence>
<dbReference type="GO" id="GO:0016491">
    <property type="term" value="F:oxidoreductase activity"/>
    <property type="evidence" value="ECO:0007669"/>
    <property type="project" value="UniProtKB-KW"/>
</dbReference>